<name>A0A926VJ30_9CYAN</name>
<accession>A0A926VJ30</accession>
<reference evidence="1" key="1">
    <citation type="journal article" date="2015" name="ISME J.">
        <title>Draft Genome Sequence of Streptomyces incarnatus NRRL8089, which Produces the Nucleoside Antibiotic Sinefungin.</title>
        <authorList>
            <person name="Oshima K."/>
            <person name="Hattori M."/>
            <person name="Shimizu H."/>
            <person name="Fukuda K."/>
            <person name="Nemoto M."/>
            <person name="Inagaki K."/>
            <person name="Tamura T."/>
        </authorList>
    </citation>
    <scope>NUCLEOTIDE SEQUENCE</scope>
    <source>
        <strain evidence="1">FACHB-1375</strain>
    </source>
</reference>
<dbReference type="AlphaFoldDB" id="A0A926VJ30"/>
<organism evidence="1 2">
    <name type="scientific">Aerosakkonema funiforme FACHB-1375</name>
    <dbReference type="NCBI Taxonomy" id="2949571"/>
    <lineage>
        <taxon>Bacteria</taxon>
        <taxon>Bacillati</taxon>
        <taxon>Cyanobacteriota</taxon>
        <taxon>Cyanophyceae</taxon>
        <taxon>Oscillatoriophycideae</taxon>
        <taxon>Aerosakkonematales</taxon>
        <taxon>Aerosakkonemataceae</taxon>
        <taxon>Aerosakkonema</taxon>
    </lineage>
</organism>
<evidence type="ECO:0000313" key="2">
    <source>
        <dbReference type="Proteomes" id="UP000641646"/>
    </source>
</evidence>
<gene>
    <name evidence="1" type="ORF">H6G03_27645</name>
</gene>
<dbReference type="EMBL" id="JACJPW010000095">
    <property type="protein sequence ID" value="MBD2184801.1"/>
    <property type="molecule type" value="Genomic_DNA"/>
</dbReference>
<reference evidence="1" key="2">
    <citation type="submission" date="2020-08" db="EMBL/GenBank/DDBJ databases">
        <authorList>
            <person name="Chen M."/>
            <person name="Teng W."/>
            <person name="Zhao L."/>
            <person name="Hu C."/>
            <person name="Zhou Y."/>
            <person name="Han B."/>
            <person name="Song L."/>
            <person name="Shu W."/>
        </authorList>
    </citation>
    <scope>NUCLEOTIDE SEQUENCE</scope>
    <source>
        <strain evidence="1">FACHB-1375</strain>
    </source>
</reference>
<proteinExistence type="predicted"/>
<evidence type="ECO:0000313" key="1">
    <source>
        <dbReference type="EMBL" id="MBD2184801.1"/>
    </source>
</evidence>
<dbReference type="RefSeq" id="WP_190471914.1">
    <property type="nucleotide sequence ID" value="NZ_JACJPW010000095.1"/>
</dbReference>
<comment type="caution">
    <text evidence="1">The sequence shown here is derived from an EMBL/GenBank/DDBJ whole genome shotgun (WGS) entry which is preliminary data.</text>
</comment>
<dbReference type="Proteomes" id="UP000641646">
    <property type="component" value="Unassembled WGS sequence"/>
</dbReference>
<sequence length="97" mass="11431">MTERDLIELSFRYRTKPGSKDAPLFRYLKKLKPTQRKQMILKALRACYLIEAVKADEELDKVDKRKLVRHLEKVYFDETLVVNGEGVEAYLNVSVRD</sequence>
<keyword evidence="2" id="KW-1185">Reference proteome</keyword>
<protein>
    <submittedName>
        <fullName evidence="1">Uncharacterized protein</fullName>
    </submittedName>
</protein>